<proteinExistence type="predicted"/>
<accession>A0A9P4QJH7</accession>
<feature type="region of interest" description="Disordered" evidence="1">
    <location>
        <begin position="1"/>
        <end position="86"/>
    </location>
</feature>
<dbReference type="AlphaFoldDB" id="A0A9P4QJH7"/>
<sequence>MPPKRSSKVAKRKRQLENSPEPIPESLPAQETQFIGPPPTSLDLPVRDDLSSVPAELESLDLAIPTENQSSQRGSQEAAADTTPSPIATAFEYGWVDFPRLPNYSEHPGPGSTKAWWWSYGVPLLYKRKETMRKVWLCQDCHQDVR</sequence>
<dbReference type="EMBL" id="ML996412">
    <property type="protein sequence ID" value="KAF2726668.1"/>
    <property type="molecule type" value="Genomic_DNA"/>
</dbReference>
<evidence type="ECO:0000313" key="3">
    <source>
        <dbReference type="Proteomes" id="UP000799444"/>
    </source>
</evidence>
<reference evidence="2" key="1">
    <citation type="journal article" date="2020" name="Stud. Mycol.">
        <title>101 Dothideomycetes genomes: a test case for predicting lifestyles and emergence of pathogens.</title>
        <authorList>
            <person name="Haridas S."/>
            <person name="Albert R."/>
            <person name="Binder M."/>
            <person name="Bloem J."/>
            <person name="Labutti K."/>
            <person name="Salamov A."/>
            <person name="Andreopoulos B."/>
            <person name="Baker S."/>
            <person name="Barry K."/>
            <person name="Bills G."/>
            <person name="Bluhm B."/>
            <person name="Cannon C."/>
            <person name="Castanera R."/>
            <person name="Culley D."/>
            <person name="Daum C."/>
            <person name="Ezra D."/>
            <person name="Gonzalez J."/>
            <person name="Henrissat B."/>
            <person name="Kuo A."/>
            <person name="Liang C."/>
            <person name="Lipzen A."/>
            <person name="Lutzoni F."/>
            <person name="Magnuson J."/>
            <person name="Mondo S."/>
            <person name="Nolan M."/>
            <person name="Ohm R."/>
            <person name="Pangilinan J."/>
            <person name="Park H.-J."/>
            <person name="Ramirez L."/>
            <person name="Alfaro M."/>
            <person name="Sun H."/>
            <person name="Tritt A."/>
            <person name="Yoshinaga Y."/>
            <person name="Zwiers L.-H."/>
            <person name="Turgeon B."/>
            <person name="Goodwin S."/>
            <person name="Spatafora J."/>
            <person name="Crous P."/>
            <person name="Grigoriev I."/>
        </authorList>
    </citation>
    <scope>NUCLEOTIDE SEQUENCE</scope>
    <source>
        <strain evidence="2">CBS 125425</strain>
    </source>
</reference>
<evidence type="ECO:0000256" key="1">
    <source>
        <dbReference type="SAM" id="MobiDB-lite"/>
    </source>
</evidence>
<dbReference type="OrthoDB" id="3811417at2759"/>
<feature type="compositionally biased region" description="Basic residues" evidence="1">
    <location>
        <begin position="1"/>
        <end position="14"/>
    </location>
</feature>
<gene>
    <name evidence="2" type="ORF">EJ04DRAFT_598390</name>
</gene>
<comment type="caution">
    <text evidence="2">The sequence shown here is derived from an EMBL/GenBank/DDBJ whole genome shotgun (WGS) entry which is preliminary data.</text>
</comment>
<organism evidence="2 3">
    <name type="scientific">Polyplosphaeria fusca</name>
    <dbReference type="NCBI Taxonomy" id="682080"/>
    <lineage>
        <taxon>Eukaryota</taxon>
        <taxon>Fungi</taxon>
        <taxon>Dikarya</taxon>
        <taxon>Ascomycota</taxon>
        <taxon>Pezizomycotina</taxon>
        <taxon>Dothideomycetes</taxon>
        <taxon>Pleosporomycetidae</taxon>
        <taxon>Pleosporales</taxon>
        <taxon>Tetraplosphaeriaceae</taxon>
        <taxon>Polyplosphaeria</taxon>
    </lineage>
</organism>
<dbReference type="Proteomes" id="UP000799444">
    <property type="component" value="Unassembled WGS sequence"/>
</dbReference>
<protein>
    <submittedName>
        <fullName evidence="2">Uncharacterized protein</fullName>
    </submittedName>
</protein>
<evidence type="ECO:0000313" key="2">
    <source>
        <dbReference type="EMBL" id="KAF2726668.1"/>
    </source>
</evidence>
<feature type="compositionally biased region" description="Polar residues" evidence="1">
    <location>
        <begin position="66"/>
        <end position="75"/>
    </location>
</feature>
<keyword evidence="3" id="KW-1185">Reference proteome</keyword>
<name>A0A9P4QJH7_9PLEO</name>